<dbReference type="AlphaFoldDB" id="A0A3L6T5E2"/>
<dbReference type="OrthoDB" id="1933463at2759"/>
<evidence type="ECO:0000313" key="1">
    <source>
        <dbReference type="EMBL" id="RLN31175.1"/>
    </source>
</evidence>
<evidence type="ECO:0000313" key="2">
    <source>
        <dbReference type="Proteomes" id="UP000275267"/>
    </source>
</evidence>
<dbReference type="EMBL" id="PQIB02000003">
    <property type="protein sequence ID" value="RLN31175.1"/>
    <property type="molecule type" value="Genomic_DNA"/>
</dbReference>
<dbReference type="GO" id="GO:0016853">
    <property type="term" value="F:isomerase activity"/>
    <property type="evidence" value="ECO:0007669"/>
    <property type="project" value="UniProtKB-KW"/>
</dbReference>
<gene>
    <name evidence="1" type="ORF">C2845_PM05G18540</name>
</gene>
<keyword evidence="2" id="KW-1185">Reference proteome</keyword>
<reference evidence="2" key="1">
    <citation type="journal article" date="2019" name="Nat. Commun.">
        <title>The genome of broomcorn millet.</title>
        <authorList>
            <person name="Zou C."/>
            <person name="Miki D."/>
            <person name="Li D."/>
            <person name="Tang Q."/>
            <person name="Xiao L."/>
            <person name="Rajput S."/>
            <person name="Deng P."/>
            <person name="Jia W."/>
            <person name="Huang R."/>
            <person name="Zhang M."/>
            <person name="Sun Y."/>
            <person name="Hu J."/>
            <person name="Fu X."/>
            <person name="Schnable P.S."/>
            <person name="Li F."/>
            <person name="Zhang H."/>
            <person name="Feng B."/>
            <person name="Zhu X."/>
            <person name="Liu R."/>
            <person name="Schnable J.C."/>
            <person name="Zhu J.-K."/>
            <person name="Zhang H."/>
        </authorList>
    </citation>
    <scope>NUCLEOTIDE SEQUENCE [LARGE SCALE GENOMIC DNA]</scope>
</reference>
<proteinExistence type="predicted"/>
<dbReference type="Proteomes" id="UP000275267">
    <property type="component" value="Unassembled WGS sequence"/>
</dbReference>
<comment type="caution">
    <text evidence="1">The sequence shown here is derived from an EMBL/GenBank/DDBJ whole genome shotgun (WGS) entry which is preliminary data.</text>
</comment>
<dbReference type="InterPro" id="IPR011990">
    <property type="entry name" value="TPR-like_helical_dom_sf"/>
</dbReference>
<dbReference type="Gene3D" id="1.25.40.10">
    <property type="entry name" value="Tetratricopeptide repeat domain"/>
    <property type="match status" value="1"/>
</dbReference>
<organism evidence="1 2">
    <name type="scientific">Panicum miliaceum</name>
    <name type="common">Proso millet</name>
    <name type="synonym">Broomcorn millet</name>
    <dbReference type="NCBI Taxonomy" id="4540"/>
    <lineage>
        <taxon>Eukaryota</taxon>
        <taxon>Viridiplantae</taxon>
        <taxon>Streptophyta</taxon>
        <taxon>Embryophyta</taxon>
        <taxon>Tracheophyta</taxon>
        <taxon>Spermatophyta</taxon>
        <taxon>Magnoliopsida</taxon>
        <taxon>Liliopsida</taxon>
        <taxon>Poales</taxon>
        <taxon>Poaceae</taxon>
        <taxon>PACMAD clade</taxon>
        <taxon>Panicoideae</taxon>
        <taxon>Panicodae</taxon>
        <taxon>Paniceae</taxon>
        <taxon>Panicinae</taxon>
        <taxon>Panicum</taxon>
        <taxon>Panicum sect. Panicum</taxon>
    </lineage>
</organism>
<accession>A0A3L6T5E2</accession>
<protein>
    <submittedName>
        <fullName evidence="1">Peptidyl-prolyl cis-trans isomerase FKBP42-like</fullName>
    </submittedName>
</protein>
<name>A0A3L6T5E2_PANMI</name>
<sequence length="93" mass="10569">MGRKIKIEIFTTCPDTNVSIGGERDWLQLLRQVVHPLQQVLSEDKISVKALFRRGKAKSELGQAESAGADFLKAKYSPRDMVKDRNGRPEREE</sequence>